<evidence type="ECO:0000259" key="1">
    <source>
        <dbReference type="Pfam" id="PF13843"/>
    </source>
</evidence>
<name>A0A8S3VZC2_PARAO</name>
<gene>
    <name evidence="2" type="ORF">PAPOLLO_LOCUS208</name>
</gene>
<dbReference type="AlphaFoldDB" id="A0A8S3VZC2"/>
<feature type="domain" description="PiggyBac transposable element-derived protein" evidence="1">
    <location>
        <begin position="14"/>
        <end position="82"/>
    </location>
</feature>
<evidence type="ECO:0000313" key="2">
    <source>
        <dbReference type="EMBL" id="CAG4930707.1"/>
    </source>
</evidence>
<evidence type="ECO:0000313" key="3">
    <source>
        <dbReference type="Proteomes" id="UP000691718"/>
    </source>
</evidence>
<sequence length="89" mass="10260">MPLLIKGSRGKELKLQNGEFKWRVKNNVCFVAWQDNKEALLMSNDFHSKVGQTTVTITQKNGSKISVKCPLVTKEYTQRMDQIYLDLIN</sequence>
<reference evidence="2" key="1">
    <citation type="submission" date="2021-04" db="EMBL/GenBank/DDBJ databases">
        <authorList>
            <person name="Tunstrom K."/>
        </authorList>
    </citation>
    <scope>NUCLEOTIDE SEQUENCE</scope>
</reference>
<dbReference type="OrthoDB" id="118105at2759"/>
<protein>
    <submittedName>
        <fullName evidence="2">(apollo) hypothetical protein</fullName>
    </submittedName>
</protein>
<accession>A0A8S3VZC2</accession>
<dbReference type="InterPro" id="IPR029526">
    <property type="entry name" value="PGBD"/>
</dbReference>
<keyword evidence="3" id="KW-1185">Reference proteome</keyword>
<dbReference type="Proteomes" id="UP000691718">
    <property type="component" value="Unassembled WGS sequence"/>
</dbReference>
<proteinExistence type="predicted"/>
<dbReference type="Pfam" id="PF13843">
    <property type="entry name" value="DDE_Tnp_1_7"/>
    <property type="match status" value="1"/>
</dbReference>
<comment type="caution">
    <text evidence="2">The sequence shown here is derived from an EMBL/GenBank/DDBJ whole genome shotgun (WGS) entry which is preliminary data.</text>
</comment>
<dbReference type="EMBL" id="CAJQZP010000008">
    <property type="protein sequence ID" value="CAG4930707.1"/>
    <property type="molecule type" value="Genomic_DNA"/>
</dbReference>
<organism evidence="2 3">
    <name type="scientific">Parnassius apollo</name>
    <name type="common">Apollo butterfly</name>
    <name type="synonym">Papilio apollo</name>
    <dbReference type="NCBI Taxonomy" id="110799"/>
    <lineage>
        <taxon>Eukaryota</taxon>
        <taxon>Metazoa</taxon>
        <taxon>Ecdysozoa</taxon>
        <taxon>Arthropoda</taxon>
        <taxon>Hexapoda</taxon>
        <taxon>Insecta</taxon>
        <taxon>Pterygota</taxon>
        <taxon>Neoptera</taxon>
        <taxon>Endopterygota</taxon>
        <taxon>Lepidoptera</taxon>
        <taxon>Glossata</taxon>
        <taxon>Ditrysia</taxon>
        <taxon>Papilionoidea</taxon>
        <taxon>Papilionidae</taxon>
        <taxon>Parnassiinae</taxon>
        <taxon>Parnassini</taxon>
        <taxon>Parnassius</taxon>
        <taxon>Parnassius</taxon>
    </lineage>
</organism>